<evidence type="ECO:0000256" key="5">
    <source>
        <dbReference type="ARBA" id="ARBA00022692"/>
    </source>
</evidence>
<comment type="caution">
    <text evidence="10">The sequence shown here is derived from an EMBL/GenBank/DDBJ whole genome shotgun (WGS) entry which is preliminary data.</text>
</comment>
<dbReference type="PANTHER" id="PTHR30026">
    <property type="entry name" value="OUTER MEMBRANE PROTEIN TOLC"/>
    <property type="match status" value="1"/>
</dbReference>
<dbReference type="RefSeq" id="WP_303282968.1">
    <property type="nucleotide sequence ID" value="NZ_BAABCZ010000009.1"/>
</dbReference>
<evidence type="ECO:0000256" key="9">
    <source>
        <dbReference type="SAM" id="SignalP"/>
    </source>
</evidence>
<protein>
    <submittedName>
        <fullName evidence="10">TolC family protein</fullName>
    </submittedName>
</protein>
<evidence type="ECO:0000256" key="6">
    <source>
        <dbReference type="ARBA" id="ARBA00023136"/>
    </source>
</evidence>
<dbReference type="EMBL" id="JAUOEM010000004">
    <property type="protein sequence ID" value="MDO5988353.1"/>
    <property type="molecule type" value="Genomic_DNA"/>
</dbReference>
<evidence type="ECO:0000256" key="3">
    <source>
        <dbReference type="ARBA" id="ARBA00022448"/>
    </source>
</evidence>
<evidence type="ECO:0000256" key="7">
    <source>
        <dbReference type="ARBA" id="ARBA00023237"/>
    </source>
</evidence>
<keyword evidence="5" id="KW-0812">Transmembrane</keyword>
<keyword evidence="8" id="KW-0175">Coiled coil</keyword>
<dbReference type="SUPFAM" id="SSF56954">
    <property type="entry name" value="Outer membrane efflux proteins (OEP)"/>
    <property type="match status" value="1"/>
</dbReference>
<dbReference type="Proteomes" id="UP001176891">
    <property type="component" value="Unassembled WGS sequence"/>
</dbReference>
<evidence type="ECO:0000313" key="10">
    <source>
        <dbReference type="EMBL" id="MDO5988353.1"/>
    </source>
</evidence>
<keyword evidence="4" id="KW-1134">Transmembrane beta strand</keyword>
<dbReference type="InterPro" id="IPR051906">
    <property type="entry name" value="TolC-like"/>
</dbReference>
<proteinExistence type="inferred from homology"/>
<feature type="coiled-coil region" evidence="8">
    <location>
        <begin position="161"/>
        <end position="215"/>
    </location>
</feature>
<keyword evidence="9" id="KW-0732">Signal</keyword>
<keyword evidence="11" id="KW-1185">Reference proteome</keyword>
<keyword evidence="7" id="KW-0998">Cell outer membrane</keyword>
<evidence type="ECO:0000256" key="8">
    <source>
        <dbReference type="SAM" id="Coils"/>
    </source>
</evidence>
<comment type="similarity">
    <text evidence="2">Belongs to the outer membrane factor (OMF) (TC 1.B.17) family.</text>
</comment>
<gene>
    <name evidence="10" type="ORF">Q4Q39_13145</name>
</gene>
<keyword evidence="6" id="KW-0472">Membrane</keyword>
<comment type="subcellular location">
    <subcellularLocation>
        <location evidence="1">Cell outer membrane</location>
    </subcellularLocation>
</comment>
<evidence type="ECO:0000256" key="4">
    <source>
        <dbReference type="ARBA" id="ARBA00022452"/>
    </source>
</evidence>
<evidence type="ECO:0000313" key="11">
    <source>
        <dbReference type="Proteomes" id="UP001176891"/>
    </source>
</evidence>
<keyword evidence="3" id="KW-0813">Transport</keyword>
<evidence type="ECO:0000256" key="2">
    <source>
        <dbReference type="ARBA" id="ARBA00007613"/>
    </source>
</evidence>
<reference evidence="10" key="1">
    <citation type="submission" date="2023-07" db="EMBL/GenBank/DDBJ databases">
        <title>Two novel species in the genus Flavivirga.</title>
        <authorList>
            <person name="Kwon K."/>
        </authorList>
    </citation>
    <scope>NUCLEOTIDE SEQUENCE</scope>
    <source>
        <strain evidence="10">KACC 14157</strain>
    </source>
</reference>
<accession>A0ABT8X317</accession>
<dbReference type="PANTHER" id="PTHR30026:SF20">
    <property type="entry name" value="OUTER MEMBRANE PROTEIN TOLC"/>
    <property type="match status" value="1"/>
</dbReference>
<organism evidence="10 11">
    <name type="scientific">Flavivirga amylovorans</name>
    <dbReference type="NCBI Taxonomy" id="870486"/>
    <lineage>
        <taxon>Bacteria</taxon>
        <taxon>Pseudomonadati</taxon>
        <taxon>Bacteroidota</taxon>
        <taxon>Flavobacteriia</taxon>
        <taxon>Flavobacteriales</taxon>
        <taxon>Flavobacteriaceae</taxon>
        <taxon>Flavivirga</taxon>
    </lineage>
</organism>
<dbReference type="InterPro" id="IPR003423">
    <property type="entry name" value="OMP_efflux"/>
</dbReference>
<evidence type="ECO:0000256" key="1">
    <source>
        <dbReference type="ARBA" id="ARBA00004442"/>
    </source>
</evidence>
<feature type="coiled-coil region" evidence="8">
    <location>
        <begin position="377"/>
        <end position="411"/>
    </location>
</feature>
<feature type="chain" id="PRO_5047021128" evidence="9">
    <location>
        <begin position="31"/>
        <end position="490"/>
    </location>
</feature>
<dbReference type="Gene3D" id="1.20.1600.10">
    <property type="entry name" value="Outer membrane efflux proteins (OEP)"/>
    <property type="match status" value="1"/>
</dbReference>
<feature type="signal peptide" evidence="9">
    <location>
        <begin position="1"/>
        <end position="30"/>
    </location>
</feature>
<sequence>MKKRIMINLKRQMKHSLIVCMLFFVMSSFAQDKKWTLRECVDHALENNISIKQSGLDLELSELSKKGAIGNFLPTLSASGSHSWNIGLNQNITTGLLENQTTQFTSIGLSSNVPIYSGLRNINQLHRANLEILASQYRLSDMKDDISLLVANSFLQILFNKEQLKVQKAQYEVTNQELKRGIELVEAGVLPEGDVLELKATLASQEQQIVNAENSILLSKINLAQTLLIDDYQNFDIVEVEYNVPLTTVLSQPSKVIIEKAKENRYDLKIAEASVKLADYDLKLAKGSLQPTLSAFYGYNTRASYSDRILGVDRIPDGTNTTIGFVEGTGEAVLSPNFTSTSIIGGPDALLDQFSINDGHSFGLSLNIPIFNGFSLKNNVKRNSINLERSKNQLEQANLDLETEVYQALNDSKGALKAYEAALKTIDAREEAFNYSRERYNIGLLNSFDLSQSQARFEQAQSDVVRTKYDYIFKLKVLEFYFGIPITNLD</sequence>
<dbReference type="Pfam" id="PF02321">
    <property type="entry name" value="OEP"/>
    <property type="match status" value="2"/>
</dbReference>
<name>A0ABT8X317_9FLAO</name>